<dbReference type="InterPro" id="IPR024492">
    <property type="entry name" value="DUF2764"/>
</dbReference>
<evidence type="ECO:0000313" key="2">
    <source>
        <dbReference type="Proteomes" id="UP000593915"/>
    </source>
</evidence>
<dbReference type="EMBL" id="CP061839">
    <property type="protein sequence ID" value="QOW61844.1"/>
    <property type="molecule type" value="Genomic_DNA"/>
</dbReference>
<accession>A0A7S6WR54</accession>
<gene>
    <name evidence="1" type="ORF">IFE08_05635</name>
</gene>
<dbReference type="GeneID" id="301090066"/>
<proteinExistence type="predicted"/>
<dbReference type="AlphaFoldDB" id="A0A7S6WR54"/>
<evidence type="ECO:0000313" key="1">
    <source>
        <dbReference type="EMBL" id="QOW61844.1"/>
    </source>
</evidence>
<name>A0A7S6WR54_9SPIR</name>
<protein>
    <submittedName>
        <fullName evidence="1">DUF2764 family protein</fullName>
    </submittedName>
</protein>
<dbReference type="RefSeq" id="WP_020965298.1">
    <property type="nucleotide sequence ID" value="NZ_CP045670.1"/>
</dbReference>
<organism evidence="1 2">
    <name type="scientific">Treponema pedis</name>
    <dbReference type="NCBI Taxonomy" id="409322"/>
    <lineage>
        <taxon>Bacteria</taxon>
        <taxon>Pseudomonadati</taxon>
        <taxon>Spirochaetota</taxon>
        <taxon>Spirochaetia</taxon>
        <taxon>Spirochaetales</taxon>
        <taxon>Treponemataceae</taxon>
        <taxon>Treponema</taxon>
    </lineage>
</organism>
<dbReference type="Pfam" id="PF10962">
    <property type="entry name" value="DUF2764"/>
    <property type="match status" value="1"/>
</dbReference>
<reference evidence="1 2" key="1">
    <citation type="submission" date="2020-09" db="EMBL/GenBank/DDBJ databases">
        <title>Characterization of Treponema spp. from bovine digital dermatitis in Korea.</title>
        <authorList>
            <person name="Espiritu H.M."/>
            <person name="Cho Y.I."/>
            <person name="Mamuad L."/>
        </authorList>
    </citation>
    <scope>NUCLEOTIDE SEQUENCE [LARGE SCALE GENOMIC DNA]</scope>
    <source>
        <strain evidence="1 2">KS1</strain>
    </source>
</reference>
<sequence length="184" mass="20940">MASYYYLTAQLPSIQASSQAPMSFKAFKELALRFLTEKDAAILNKLSLEPPRSEEKTGSAFLDNWYGFERSLRLALEQARALKLKWESSISYEERLTLSGAFSPMQSARAAVAMQNPLEAENFLDNVRFQAADTVRGSDGFSSDAVFSYAIKLLLRERASKFDMERGREEYSHLYHEILGEKRI</sequence>
<dbReference type="Proteomes" id="UP000593915">
    <property type="component" value="Chromosome"/>
</dbReference>